<dbReference type="GO" id="GO:0016491">
    <property type="term" value="F:oxidoreductase activity"/>
    <property type="evidence" value="ECO:0007669"/>
    <property type="project" value="UniProtKB-KW"/>
</dbReference>
<dbReference type="Gene3D" id="3.20.20.100">
    <property type="entry name" value="NADP-dependent oxidoreductase domain"/>
    <property type="match status" value="1"/>
</dbReference>
<protein>
    <submittedName>
        <fullName evidence="3">Protein Tas</fullName>
    </submittedName>
</protein>
<dbReference type="OrthoDB" id="9803483at2"/>
<gene>
    <name evidence="3" type="primary">tas</name>
    <name evidence="3" type="ORF">PhaeoP97_00802</name>
</gene>
<reference evidence="4" key="1">
    <citation type="submission" date="2016-07" db="EMBL/GenBank/DDBJ databases">
        <title>Phaeobacter portensis sp. nov., a tropodithietic acid producing bacterium isolated from a German harbor.</title>
        <authorList>
            <person name="Freese H.M."/>
            <person name="Bunk B."/>
            <person name="Breider S."/>
            <person name="Brinkhoff T."/>
        </authorList>
    </citation>
    <scope>NUCLEOTIDE SEQUENCE [LARGE SCALE GENOMIC DNA]</scope>
    <source>
        <strain evidence="4">P97</strain>
    </source>
</reference>
<evidence type="ECO:0000256" key="1">
    <source>
        <dbReference type="ARBA" id="ARBA00023002"/>
    </source>
</evidence>
<feature type="domain" description="NADP-dependent oxidoreductase" evidence="2">
    <location>
        <begin position="16"/>
        <end position="339"/>
    </location>
</feature>
<dbReference type="InterPro" id="IPR023210">
    <property type="entry name" value="NADP_OxRdtase_dom"/>
</dbReference>
<dbReference type="STRING" id="1844006.PhaeoP97_00802"/>
<evidence type="ECO:0000313" key="4">
    <source>
        <dbReference type="Proteomes" id="UP000183859"/>
    </source>
</evidence>
<keyword evidence="4" id="KW-1185">Reference proteome</keyword>
<evidence type="ECO:0000313" key="3">
    <source>
        <dbReference type="EMBL" id="APG46238.1"/>
    </source>
</evidence>
<dbReference type="Proteomes" id="UP000183859">
    <property type="component" value="Chromosome"/>
</dbReference>
<sequence>MKMNPLGRTGMEVSQICLGTMTFGTQTSEADAHAQIDLALSAGVNFLDTAEMYPVNPISAETIGGSEAIIGTWNAKTGRRRDYILATKHSGEGLQAVRDGAAITAETIAPTIEGSLRRLQTDYIDLYQFHWPNRGSYMFRKNWQYDPGGDDRAEVLDNMAECLEALKAQRDKGNIRAFGLSNESAWGTAQWLRLAEETGGPRVASIQNEYSLLCRLYDTDLAEMSLYEDVGLLAFSPLATGLLTGKYQDGAVPEASRKTLSPELGGRDTDRVYPAVAAYLEIAKRHGLDPVHMALAWCHTRPFMASAIFGATTLAQLQHVLAGADLTLSQEVLEEIDAAHRAHPMPY</sequence>
<organism evidence="3 4">
    <name type="scientific">Phaeobacter porticola</name>
    <dbReference type="NCBI Taxonomy" id="1844006"/>
    <lineage>
        <taxon>Bacteria</taxon>
        <taxon>Pseudomonadati</taxon>
        <taxon>Pseudomonadota</taxon>
        <taxon>Alphaproteobacteria</taxon>
        <taxon>Rhodobacterales</taxon>
        <taxon>Roseobacteraceae</taxon>
        <taxon>Phaeobacter</taxon>
    </lineage>
</organism>
<proteinExistence type="predicted"/>
<dbReference type="RefSeq" id="WP_072506280.1">
    <property type="nucleotide sequence ID" value="NZ_CP016364.1"/>
</dbReference>
<dbReference type="PANTHER" id="PTHR43364:SF4">
    <property type="entry name" value="NAD(P)-LINKED OXIDOREDUCTASE SUPERFAMILY PROTEIN"/>
    <property type="match status" value="1"/>
</dbReference>
<dbReference type="InterPro" id="IPR036812">
    <property type="entry name" value="NAD(P)_OxRdtase_dom_sf"/>
</dbReference>
<dbReference type="Pfam" id="PF00248">
    <property type="entry name" value="Aldo_ket_red"/>
    <property type="match status" value="1"/>
</dbReference>
<dbReference type="SUPFAM" id="SSF51430">
    <property type="entry name" value="NAD(P)-linked oxidoreductase"/>
    <property type="match status" value="1"/>
</dbReference>
<dbReference type="PANTHER" id="PTHR43364">
    <property type="entry name" value="NADH-SPECIFIC METHYLGLYOXAL REDUCTASE-RELATED"/>
    <property type="match status" value="1"/>
</dbReference>
<dbReference type="CDD" id="cd19094">
    <property type="entry name" value="AKR_Tas-like"/>
    <property type="match status" value="1"/>
</dbReference>
<evidence type="ECO:0000259" key="2">
    <source>
        <dbReference type="Pfam" id="PF00248"/>
    </source>
</evidence>
<dbReference type="KEGG" id="php:PhaeoP97_00802"/>
<dbReference type="EMBL" id="CP016364">
    <property type="protein sequence ID" value="APG46238.1"/>
    <property type="molecule type" value="Genomic_DNA"/>
</dbReference>
<accession>A0A1L3I2A4</accession>
<dbReference type="InterPro" id="IPR050523">
    <property type="entry name" value="AKR_Detox_Biosynth"/>
</dbReference>
<name>A0A1L3I2A4_9RHOB</name>
<dbReference type="AlphaFoldDB" id="A0A1L3I2A4"/>
<keyword evidence="1" id="KW-0560">Oxidoreductase</keyword>